<dbReference type="InParanoid" id="H0XRN7"/>
<dbReference type="Proteomes" id="UP000005225">
    <property type="component" value="Unassembled WGS sequence"/>
</dbReference>
<organism evidence="1 2">
    <name type="scientific">Otolemur garnettii</name>
    <name type="common">Small-eared galago</name>
    <name type="synonym">Garnett's greater bushbaby</name>
    <dbReference type="NCBI Taxonomy" id="30611"/>
    <lineage>
        <taxon>Eukaryota</taxon>
        <taxon>Metazoa</taxon>
        <taxon>Chordata</taxon>
        <taxon>Craniata</taxon>
        <taxon>Vertebrata</taxon>
        <taxon>Euteleostomi</taxon>
        <taxon>Mammalia</taxon>
        <taxon>Eutheria</taxon>
        <taxon>Euarchontoglires</taxon>
        <taxon>Primates</taxon>
        <taxon>Strepsirrhini</taxon>
        <taxon>Lorisiformes</taxon>
        <taxon>Galagidae</taxon>
        <taxon>Otolemur</taxon>
    </lineage>
</organism>
<dbReference type="HOGENOM" id="CLU_3074027_0_0_1"/>
<proteinExistence type="predicted"/>
<reference evidence="1" key="2">
    <citation type="submission" date="2025-08" db="UniProtKB">
        <authorList>
            <consortium name="Ensembl"/>
        </authorList>
    </citation>
    <scope>IDENTIFICATION</scope>
</reference>
<dbReference type="AlphaFoldDB" id="H0XRN7"/>
<evidence type="ECO:0000313" key="2">
    <source>
        <dbReference type="Proteomes" id="UP000005225"/>
    </source>
</evidence>
<reference evidence="1" key="3">
    <citation type="submission" date="2025-09" db="UniProtKB">
        <authorList>
            <consortium name="Ensembl"/>
        </authorList>
    </citation>
    <scope>IDENTIFICATION</scope>
</reference>
<protein>
    <submittedName>
        <fullName evidence="1">Uncharacterized protein</fullName>
    </submittedName>
</protein>
<reference evidence="2" key="1">
    <citation type="submission" date="2011-03" db="EMBL/GenBank/DDBJ databases">
        <title>Version 3 of the genome sequence of Otolemur garnettii (Bushbaby).</title>
        <authorList>
            <consortium name="The Broad Institute Genome Sequencing Platform"/>
            <person name="Di Palma F."/>
            <person name="Johnson J."/>
            <person name="Lander E.S."/>
            <person name="Lindblad-Toh K."/>
            <person name="Jaffe D.B."/>
            <person name="Gnerre S."/>
            <person name="MacCallum I."/>
            <person name="Przybylski D."/>
            <person name="Ribeiro F.J."/>
            <person name="Burton J.N."/>
            <person name="Walker B.J."/>
            <person name="Sharpe T."/>
            <person name="Hall G."/>
        </authorList>
    </citation>
    <scope>NUCLEOTIDE SEQUENCE [LARGE SCALE GENOMIC DNA]</scope>
</reference>
<dbReference type="EMBL" id="AAQR03151825">
    <property type="status" value="NOT_ANNOTATED_CDS"/>
    <property type="molecule type" value="Genomic_DNA"/>
</dbReference>
<keyword evidence="2" id="KW-1185">Reference proteome</keyword>
<accession>H0XRN7</accession>
<dbReference type="Ensembl" id="ENSOGAT00000031500.1">
    <property type="protein sequence ID" value="ENSOGAP00000018779.1"/>
    <property type="gene ID" value="ENSOGAG00000031651.1"/>
</dbReference>
<sequence>ISERTIQKFVAPSPNSGIQTNKTSSRVKREMINWENKRAFRKIGDLQKKIDAG</sequence>
<evidence type="ECO:0000313" key="1">
    <source>
        <dbReference type="Ensembl" id="ENSOGAP00000018779.1"/>
    </source>
</evidence>
<name>H0XRN7_OTOGA</name>